<keyword evidence="1" id="KW-0732">Signal</keyword>
<reference evidence="3" key="1">
    <citation type="journal article" date="2021" name="Syst. Appl. Microbiol.">
        <title>Roseomonas hellenica sp. nov., isolated from roots of wild-growing Alkanna tinctoria.</title>
        <authorList>
            <person name="Rat A."/>
            <person name="Naranjo H.D."/>
            <person name="Lebbe L."/>
            <person name="Cnockaert M."/>
            <person name="Krigas N."/>
            <person name="Grigoriadou K."/>
            <person name="Maloupa E."/>
            <person name="Willems A."/>
        </authorList>
    </citation>
    <scope>NUCLEOTIDE SEQUENCE [LARGE SCALE GENOMIC DNA]</scope>
    <source>
        <strain evidence="3">LMG 31523</strain>
    </source>
</reference>
<gene>
    <name evidence="2" type="ORF">GXW71_30730</name>
</gene>
<name>A0ABS5F866_9PROT</name>
<keyword evidence="3" id="KW-1185">Reference proteome</keyword>
<evidence type="ECO:0000313" key="2">
    <source>
        <dbReference type="EMBL" id="MBR0668765.1"/>
    </source>
</evidence>
<dbReference type="Pfam" id="PF13689">
    <property type="entry name" value="DUF4154"/>
    <property type="match status" value="1"/>
</dbReference>
<protein>
    <submittedName>
        <fullName evidence="2">YfiR family protein</fullName>
    </submittedName>
</protein>
<dbReference type="RefSeq" id="WP_211856753.1">
    <property type="nucleotide sequence ID" value="NZ_JAAGBB010000068.1"/>
</dbReference>
<organism evidence="2 3">
    <name type="scientific">Plastoroseomonas hellenica</name>
    <dbReference type="NCBI Taxonomy" id="2687306"/>
    <lineage>
        <taxon>Bacteria</taxon>
        <taxon>Pseudomonadati</taxon>
        <taxon>Pseudomonadota</taxon>
        <taxon>Alphaproteobacteria</taxon>
        <taxon>Acetobacterales</taxon>
        <taxon>Acetobacteraceae</taxon>
        <taxon>Plastoroseomonas</taxon>
    </lineage>
</organism>
<dbReference type="InterPro" id="IPR025293">
    <property type="entry name" value="YfiR/HmsC-like"/>
</dbReference>
<proteinExistence type="predicted"/>
<feature type="signal peptide" evidence="1">
    <location>
        <begin position="1"/>
        <end position="27"/>
    </location>
</feature>
<comment type="caution">
    <text evidence="2">The sequence shown here is derived from an EMBL/GenBank/DDBJ whole genome shotgun (WGS) entry which is preliminary data.</text>
</comment>
<evidence type="ECO:0000313" key="3">
    <source>
        <dbReference type="Proteomes" id="UP001196870"/>
    </source>
</evidence>
<evidence type="ECO:0000256" key="1">
    <source>
        <dbReference type="SAM" id="SignalP"/>
    </source>
</evidence>
<accession>A0ABS5F866</accession>
<dbReference type="EMBL" id="JAAGBB010000068">
    <property type="protein sequence ID" value="MBR0668765.1"/>
    <property type="molecule type" value="Genomic_DNA"/>
</dbReference>
<sequence>MIRITLSFAGIPSWLLARGCAFGVALACVLCTAPAPRASGAEPLTRTSAAVTQVVLGILSYARWPNDPPELRFCVLADAAYANGLLTGTLQSANRPIRAQRIAIESEALTTCHVVYVGRTSTVDHRRIFARLAGLPILSISEDDPSCSVGSMFCLRVEEAQVSFQVNLDQIARSGLRIHPNVLRLGQRRSVSP</sequence>
<feature type="chain" id="PRO_5047290833" evidence="1">
    <location>
        <begin position="28"/>
        <end position="193"/>
    </location>
</feature>
<dbReference type="Proteomes" id="UP001196870">
    <property type="component" value="Unassembled WGS sequence"/>
</dbReference>